<keyword evidence="4" id="KW-1185">Reference proteome</keyword>
<dbReference type="PANTHER" id="PTHR34377:SF3">
    <property type="entry name" value="TETRATRICOPEPTIDE REPEAT (TPR)-LIKE SUPERFAMILY PROTEIN"/>
    <property type="match status" value="1"/>
</dbReference>
<reference evidence="3" key="1">
    <citation type="submission" date="2018-01" db="EMBL/GenBank/DDBJ databases">
        <authorList>
            <person name="Mao J.F."/>
        </authorList>
    </citation>
    <scope>NUCLEOTIDE SEQUENCE</scope>
    <source>
        <strain evidence="3">Huo1</strain>
        <tissue evidence="3">Leaf</tissue>
    </source>
</reference>
<name>A0A8X8XU05_SALSN</name>
<dbReference type="Proteomes" id="UP000298416">
    <property type="component" value="Unassembled WGS sequence"/>
</dbReference>
<dbReference type="PANTHER" id="PTHR34377">
    <property type="entry name" value="TETRATRICOPEPTIDE REPEAT (TPR)-LIKE SUPERFAMILY PROTEIN"/>
    <property type="match status" value="1"/>
</dbReference>
<protein>
    <recommendedName>
        <fullName evidence="5">Bifunctional inhibitor/plant lipid transfer protein/seed storage helical domain-containing protein</fullName>
    </recommendedName>
</protein>
<evidence type="ECO:0000256" key="1">
    <source>
        <dbReference type="SAM" id="MobiDB-lite"/>
    </source>
</evidence>
<dbReference type="OrthoDB" id="1930534at2759"/>
<sequence>MALKLVAATILLLLLTLYPTSPQAQWLPRRSPSLPDPPRPLCVSQIALVNRACGQLPYAQLPTPSGEVESNQHRHHHHHEREEGHVETEKEEECCRWLKEVDNVCVCDMLVHLPPFLTRPVHEYKVVVDDGCEVSFGCASRLVG</sequence>
<evidence type="ECO:0008006" key="5">
    <source>
        <dbReference type="Google" id="ProtNLM"/>
    </source>
</evidence>
<evidence type="ECO:0000256" key="2">
    <source>
        <dbReference type="SAM" id="SignalP"/>
    </source>
</evidence>
<evidence type="ECO:0000313" key="4">
    <source>
        <dbReference type="Proteomes" id="UP000298416"/>
    </source>
</evidence>
<accession>A0A8X8XU05</accession>
<dbReference type="EMBL" id="PNBA02000007">
    <property type="protein sequence ID" value="KAG6418749.1"/>
    <property type="molecule type" value="Genomic_DNA"/>
</dbReference>
<organism evidence="3">
    <name type="scientific">Salvia splendens</name>
    <name type="common">Scarlet sage</name>
    <dbReference type="NCBI Taxonomy" id="180675"/>
    <lineage>
        <taxon>Eukaryota</taxon>
        <taxon>Viridiplantae</taxon>
        <taxon>Streptophyta</taxon>
        <taxon>Embryophyta</taxon>
        <taxon>Tracheophyta</taxon>
        <taxon>Spermatophyta</taxon>
        <taxon>Magnoliopsida</taxon>
        <taxon>eudicotyledons</taxon>
        <taxon>Gunneridae</taxon>
        <taxon>Pentapetalae</taxon>
        <taxon>asterids</taxon>
        <taxon>lamiids</taxon>
        <taxon>Lamiales</taxon>
        <taxon>Lamiaceae</taxon>
        <taxon>Nepetoideae</taxon>
        <taxon>Mentheae</taxon>
        <taxon>Salviinae</taxon>
        <taxon>Salvia</taxon>
        <taxon>Salvia subgen. Calosphace</taxon>
        <taxon>core Calosphace</taxon>
    </lineage>
</organism>
<comment type="caution">
    <text evidence="3">The sequence shown here is derived from an EMBL/GenBank/DDBJ whole genome shotgun (WGS) entry which is preliminary data.</text>
</comment>
<feature type="chain" id="PRO_5036504027" description="Bifunctional inhibitor/plant lipid transfer protein/seed storage helical domain-containing protein" evidence="2">
    <location>
        <begin position="25"/>
        <end position="144"/>
    </location>
</feature>
<keyword evidence="2" id="KW-0732">Signal</keyword>
<proteinExistence type="predicted"/>
<evidence type="ECO:0000313" key="3">
    <source>
        <dbReference type="EMBL" id="KAG6418749.1"/>
    </source>
</evidence>
<feature type="region of interest" description="Disordered" evidence="1">
    <location>
        <begin position="64"/>
        <end position="85"/>
    </location>
</feature>
<dbReference type="AlphaFoldDB" id="A0A8X8XU05"/>
<reference evidence="3" key="2">
    <citation type="submission" date="2020-08" db="EMBL/GenBank/DDBJ databases">
        <title>Plant Genome Project.</title>
        <authorList>
            <person name="Zhang R.-G."/>
        </authorList>
    </citation>
    <scope>NUCLEOTIDE SEQUENCE</scope>
    <source>
        <strain evidence="3">Huo1</strain>
        <tissue evidence="3">Leaf</tissue>
    </source>
</reference>
<feature type="signal peptide" evidence="2">
    <location>
        <begin position="1"/>
        <end position="24"/>
    </location>
</feature>
<gene>
    <name evidence="3" type="ORF">SASPL_120954</name>
</gene>